<reference evidence="2 3" key="1">
    <citation type="journal article" date="2016" name="Nat. Commun.">
        <title>Ectomycorrhizal ecology is imprinted in the genome of the dominant symbiotic fungus Cenococcum geophilum.</title>
        <authorList>
            <consortium name="DOE Joint Genome Institute"/>
            <person name="Peter M."/>
            <person name="Kohler A."/>
            <person name="Ohm R.A."/>
            <person name="Kuo A."/>
            <person name="Krutzmann J."/>
            <person name="Morin E."/>
            <person name="Arend M."/>
            <person name="Barry K.W."/>
            <person name="Binder M."/>
            <person name="Choi C."/>
            <person name="Clum A."/>
            <person name="Copeland A."/>
            <person name="Grisel N."/>
            <person name="Haridas S."/>
            <person name="Kipfer T."/>
            <person name="LaButti K."/>
            <person name="Lindquist E."/>
            <person name="Lipzen A."/>
            <person name="Maire R."/>
            <person name="Meier B."/>
            <person name="Mihaltcheva S."/>
            <person name="Molinier V."/>
            <person name="Murat C."/>
            <person name="Poggeler S."/>
            <person name="Quandt C.A."/>
            <person name="Sperisen C."/>
            <person name="Tritt A."/>
            <person name="Tisserant E."/>
            <person name="Crous P.W."/>
            <person name="Henrissat B."/>
            <person name="Nehls U."/>
            <person name="Egli S."/>
            <person name="Spatafora J.W."/>
            <person name="Grigoriev I.V."/>
            <person name="Martin F.M."/>
        </authorList>
    </citation>
    <scope>NUCLEOTIDE SEQUENCE [LARGE SCALE GENOMIC DNA]</scope>
    <source>
        <strain evidence="2 3">CBS 207.34</strain>
    </source>
</reference>
<dbReference type="EMBL" id="KV749119">
    <property type="protein sequence ID" value="OCL11090.1"/>
    <property type="molecule type" value="Genomic_DNA"/>
</dbReference>
<accession>A0A8E2JVD4</accession>
<evidence type="ECO:0000256" key="1">
    <source>
        <dbReference type="SAM" id="MobiDB-lite"/>
    </source>
</evidence>
<name>A0A8E2JVD4_9PEZI</name>
<gene>
    <name evidence="2" type="ORF">AOQ84DRAFT_201610</name>
</gene>
<dbReference type="Proteomes" id="UP000250140">
    <property type="component" value="Unassembled WGS sequence"/>
</dbReference>
<proteinExistence type="predicted"/>
<evidence type="ECO:0000313" key="2">
    <source>
        <dbReference type="EMBL" id="OCL11090.1"/>
    </source>
</evidence>
<feature type="region of interest" description="Disordered" evidence="1">
    <location>
        <begin position="119"/>
        <end position="139"/>
    </location>
</feature>
<protein>
    <submittedName>
        <fullName evidence="2">Uncharacterized protein</fullName>
    </submittedName>
</protein>
<organism evidence="2 3">
    <name type="scientific">Glonium stellatum</name>
    <dbReference type="NCBI Taxonomy" id="574774"/>
    <lineage>
        <taxon>Eukaryota</taxon>
        <taxon>Fungi</taxon>
        <taxon>Dikarya</taxon>
        <taxon>Ascomycota</taxon>
        <taxon>Pezizomycotina</taxon>
        <taxon>Dothideomycetes</taxon>
        <taxon>Pleosporomycetidae</taxon>
        <taxon>Gloniales</taxon>
        <taxon>Gloniaceae</taxon>
        <taxon>Glonium</taxon>
    </lineage>
</organism>
<keyword evidence="3" id="KW-1185">Reference proteome</keyword>
<feature type="compositionally biased region" description="Acidic residues" evidence="1">
    <location>
        <begin position="121"/>
        <end position="139"/>
    </location>
</feature>
<dbReference type="AlphaFoldDB" id="A0A8E2JVD4"/>
<evidence type="ECO:0000313" key="3">
    <source>
        <dbReference type="Proteomes" id="UP000250140"/>
    </source>
</evidence>
<sequence>MALGSFLRGLRPLGVWPVRPEPMAIHMSANELIHELSAIRVFVYPKHSEVDSRSHMCTTEDQLLLNIHLDAIGPCNPSTLLDEHKEHFSKCRTRSLDPWIRGSDAIAELGFVSRDYLDISSDSEGDEDYDPLEDETDEPAEEFLECDTEYYVSDDENSDNEGGTVEQD</sequence>